<proteinExistence type="predicted"/>
<dbReference type="EMBL" id="BARS01016930">
    <property type="protein sequence ID" value="GAF92316.1"/>
    <property type="molecule type" value="Genomic_DNA"/>
</dbReference>
<feature type="compositionally biased region" description="Acidic residues" evidence="1">
    <location>
        <begin position="138"/>
        <end position="159"/>
    </location>
</feature>
<protein>
    <recommendedName>
        <fullName evidence="3">Bacteriophage T4 Gp32 single-stranded DNA-binding domain-containing protein</fullName>
    </recommendedName>
</protein>
<feature type="compositionally biased region" description="Basic and acidic residues" evidence="1">
    <location>
        <begin position="170"/>
        <end position="180"/>
    </location>
</feature>
<dbReference type="AlphaFoldDB" id="X0TYV1"/>
<sequence>SLVPKERQLWLLRNRSERDKGVQLWNVSFHLFGKLLEKRVRARDDDESWDLFADPEEGSTLKVDFEKVTRGGYTFMDASSIDFKQRKDPLDDGLLESVPCLDELLIIPTYDELKKVFLQIEDEDDKPSKKKKKKKEEPEEEDDDEEDDDDEELTAEEAGLEVGGTVTYDDETHTITRISKDGTSLTLKDEDGDKVGPGIAVDEVEKVVRKKKKTKKKKEEPEDDDDEPVVKKKPKGNYKKCTACGGTGVNSKRTGKCVPCKGRGWIAIKKKDDDDSWDD</sequence>
<reference evidence="2" key="1">
    <citation type="journal article" date="2014" name="Front. Microbiol.">
        <title>High frequency of phylogenetically diverse reductive dehalogenase-homologous genes in deep subseafloor sedimentary metagenomes.</title>
        <authorList>
            <person name="Kawai M."/>
            <person name="Futagami T."/>
            <person name="Toyoda A."/>
            <person name="Takaki Y."/>
            <person name="Nishi S."/>
            <person name="Hori S."/>
            <person name="Arai W."/>
            <person name="Tsubouchi T."/>
            <person name="Morono Y."/>
            <person name="Uchiyama I."/>
            <person name="Ito T."/>
            <person name="Fujiyama A."/>
            <person name="Inagaki F."/>
            <person name="Takami H."/>
        </authorList>
    </citation>
    <scope>NUCLEOTIDE SEQUENCE</scope>
    <source>
        <strain evidence="2">Expedition CK06-06</strain>
    </source>
</reference>
<comment type="caution">
    <text evidence="2">The sequence shown here is derived from an EMBL/GenBank/DDBJ whole genome shotgun (WGS) entry which is preliminary data.</text>
</comment>
<name>X0TYV1_9ZZZZ</name>
<feature type="region of interest" description="Disordered" evidence="1">
    <location>
        <begin position="127"/>
        <end position="236"/>
    </location>
</feature>
<evidence type="ECO:0000256" key="1">
    <source>
        <dbReference type="SAM" id="MobiDB-lite"/>
    </source>
</evidence>
<feature type="non-terminal residue" evidence="2">
    <location>
        <position position="279"/>
    </location>
</feature>
<evidence type="ECO:0000313" key="2">
    <source>
        <dbReference type="EMBL" id="GAF92316.1"/>
    </source>
</evidence>
<feature type="non-terminal residue" evidence="2">
    <location>
        <position position="1"/>
    </location>
</feature>
<gene>
    <name evidence="2" type="ORF">S01H1_27757</name>
</gene>
<evidence type="ECO:0008006" key="3">
    <source>
        <dbReference type="Google" id="ProtNLM"/>
    </source>
</evidence>
<organism evidence="2">
    <name type="scientific">marine sediment metagenome</name>
    <dbReference type="NCBI Taxonomy" id="412755"/>
    <lineage>
        <taxon>unclassified sequences</taxon>
        <taxon>metagenomes</taxon>
        <taxon>ecological metagenomes</taxon>
    </lineage>
</organism>
<accession>X0TYV1</accession>